<protein>
    <submittedName>
        <fullName evidence="1">Uncharacterized protein</fullName>
    </submittedName>
</protein>
<dbReference type="RefSeq" id="WP_190999197.1">
    <property type="nucleotide sequence ID" value="NZ_JACXSI010000041.1"/>
</dbReference>
<evidence type="ECO:0000313" key="1">
    <source>
        <dbReference type="EMBL" id="MBD3109659.1"/>
    </source>
</evidence>
<name>A0A927HC55_9BACI</name>
<dbReference type="EMBL" id="JACXSI010000041">
    <property type="protein sequence ID" value="MBD3109659.1"/>
    <property type="molecule type" value="Genomic_DNA"/>
</dbReference>
<accession>A0A927HC55</accession>
<comment type="caution">
    <text evidence="1">The sequence shown here is derived from an EMBL/GenBank/DDBJ whole genome shotgun (WGS) entry which is preliminary data.</text>
</comment>
<sequence>MSRRDHDRVRFGFEEILEGLSPGTTVTIVTFSGDVIGPAQFVSFDEKTGIVTLREAGTATPGDGTVILLLASRIESIQFP</sequence>
<dbReference type="Proteomes" id="UP000602076">
    <property type="component" value="Unassembled WGS sequence"/>
</dbReference>
<dbReference type="AlphaFoldDB" id="A0A927HC55"/>
<organism evidence="1 2">
    <name type="scientific">Peribacillus faecalis</name>
    <dbReference type="NCBI Taxonomy" id="2772559"/>
    <lineage>
        <taxon>Bacteria</taxon>
        <taxon>Bacillati</taxon>
        <taxon>Bacillota</taxon>
        <taxon>Bacilli</taxon>
        <taxon>Bacillales</taxon>
        <taxon>Bacillaceae</taxon>
        <taxon>Peribacillus</taxon>
    </lineage>
</organism>
<keyword evidence="2" id="KW-1185">Reference proteome</keyword>
<reference evidence="1" key="1">
    <citation type="submission" date="2020-09" db="EMBL/GenBank/DDBJ databases">
        <title>Bacillus faecalis sp. nov., a moderately halophilic bacterium isolated from cow faeces.</title>
        <authorList>
            <person name="Jiang L."/>
            <person name="Lee J."/>
        </authorList>
    </citation>
    <scope>NUCLEOTIDE SEQUENCE</scope>
    <source>
        <strain evidence="1">AGMB 02131</strain>
    </source>
</reference>
<proteinExistence type="predicted"/>
<evidence type="ECO:0000313" key="2">
    <source>
        <dbReference type="Proteomes" id="UP000602076"/>
    </source>
</evidence>
<gene>
    <name evidence="1" type="ORF">IEO70_15025</name>
</gene>